<dbReference type="PROSITE" id="PS00076">
    <property type="entry name" value="PYRIDINE_REDOX_1"/>
    <property type="match status" value="1"/>
</dbReference>
<dbReference type="GO" id="GO:0004362">
    <property type="term" value="F:glutathione-disulfide reductase (NADPH) activity"/>
    <property type="evidence" value="ECO:0007669"/>
    <property type="project" value="TreeGrafter"/>
</dbReference>
<evidence type="ECO:0000256" key="1">
    <source>
        <dbReference type="ARBA" id="ARBA00007532"/>
    </source>
</evidence>
<keyword evidence="2 10" id="KW-0285">Flavoprotein</keyword>
<dbReference type="InterPro" id="IPR023753">
    <property type="entry name" value="FAD/NAD-binding_dom"/>
</dbReference>
<evidence type="ECO:0000313" key="13">
    <source>
        <dbReference type="EMBL" id="EDM49237.1"/>
    </source>
</evidence>
<keyword evidence="5" id="KW-1015">Disulfide bond</keyword>
<dbReference type="GO" id="GO:0005829">
    <property type="term" value="C:cytosol"/>
    <property type="evidence" value="ECO:0007669"/>
    <property type="project" value="TreeGrafter"/>
</dbReference>
<evidence type="ECO:0000313" key="14">
    <source>
        <dbReference type="Proteomes" id="UP000005856"/>
    </source>
</evidence>
<dbReference type="PRINTS" id="PR00411">
    <property type="entry name" value="PNDRDTASEI"/>
</dbReference>
<dbReference type="InterPro" id="IPR016156">
    <property type="entry name" value="FAD/NAD-linked_Rdtase_dimer_sf"/>
</dbReference>
<evidence type="ECO:0000256" key="9">
    <source>
        <dbReference type="PIRSR" id="PIRSR000350-4"/>
    </source>
</evidence>
<evidence type="ECO:0000256" key="5">
    <source>
        <dbReference type="ARBA" id="ARBA00023157"/>
    </source>
</evidence>
<protein>
    <submittedName>
        <fullName evidence="13">Glutathione reductase</fullName>
    </submittedName>
</protein>
<dbReference type="PANTHER" id="PTHR42737">
    <property type="entry name" value="GLUTATHIONE REDUCTASE"/>
    <property type="match status" value="1"/>
</dbReference>
<dbReference type="Pfam" id="PF02852">
    <property type="entry name" value="Pyr_redox_dim"/>
    <property type="match status" value="1"/>
</dbReference>
<feature type="binding site" evidence="8">
    <location>
        <begin position="147"/>
        <end position="149"/>
    </location>
    <ligand>
        <name>FAD</name>
        <dbReference type="ChEBI" id="CHEBI:57692"/>
    </ligand>
</feature>
<keyword evidence="14" id="KW-1185">Reference proteome</keyword>
<feature type="disulfide bond" description="Redox-active" evidence="9">
    <location>
        <begin position="49"/>
        <end position="54"/>
    </location>
</feature>
<dbReference type="Gene3D" id="3.30.390.30">
    <property type="match status" value="1"/>
</dbReference>
<keyword evidence="3 8" id="KW-0274">FAD</keyword>
<evidence type="ECO:0000256" key="10">
    <source>
        <dbReference type="RuleBase" id="RU003691"/>
    </source>
</evidence>
<evidence type="ECO:0000259" key="11">
    <source>
        <dbReference type="Pfam" id="PF02852"/>
    </source>
</evidence>
<comment type="caution">
    <text evidence="13">The sequence shown here is derived from an EMBL/GenBank/DDBJ whole genome shotgun (WGS) entry which is preliminary data.</text>
</comment>
<feature type="binding site" evidence="8">
    <location>
        <position position="58"/>
    </location>
    <ligand>
        <name>FAD</name>
        <dbReference type="ChEBI" id="CHEBI:57692"/>
    </ligand>
</feature>
<proteinExistence type="inferred from homology"/>
<dbReference type="NCBIfam" id="NF004776">
    <property type="entry name" value="PRK06116.1"/>
    <property type="match status" value="1"/>
</dbReference>
<feature type="domain" description="FAD/NAD(P)-binding" evidence="12">
    <location>
        <begin position="12"/>
        <end position="325"/>
    </location>
</feature>
<dbReference type="InterPro" id="IPR036188">
    <property type="entry name" value="FAD/NAD-bd_sf"/>
</dbReference>
<feature type="domain" description="Pyridine nucleotide-disulphide oxidoreductase dimerisation" evidence="11">
    <location>
        <begin position="345"/>
        <end position="453"/>
    </location>
</feature>
<dbReference type="InterPro" id="IPR004099">
    <property type="entry name" value="Pyr_nucl-diS_OxRdtase_dimer"/>
</dbReference>
<feature type="binding site" evidence="8">
    <location>
        <position position="269"/>
    </location>
    <ligand>
        <name>NAD(+)</name>
        <dbReference type="ChEBI" id="CHEBI:57540"/>
    </ligand>
</feature>
<feature type="active site" description="Proton acceptor" evidence="7">
    <location>
        <position position="443"/>
    </location>
</feature>
<dbReference type="GO" id="GO:0045454">
    <property type="term" value="P:cell redox homeostasis"/>
    <property type="evidence" value="ECO:0007669"/>
    <property type="project" value="InterPro"/>
</dbReference>
<dbReference type="PIRSF" id="PIRSF000350">
    <property type="entry name" value="Mercury_reductase_MerA"/>
    <property type="match status" value="1"/>
</dbReference>
<name>A6EW50_9GAMM</name>
<evidence type="ECO:0000256" key="7">
    <source>
        <dbReference type="PIRSR" id="PIRSR000350-2"/>
    </source>
</evidence>
<dbReference type="SUPFAM" id="SSF55424">
    <property type="entry name" value="FAD/NAD-linked reductases, dimerisation (C-terminal) domain"/>
    <property type="match status" value="1"/>
</dbReference>
<evidence type="ECO:0000256" key="6">
    <source>
        <dbReference type="ARBA" id="ARBA00023284"/>
    </source>
</evidence>
<dbReference type="PRINTS" id="PR00368">
    <property type="entry name" value="FADPNR"/>
</dbReference>
<feature type="binding site" evidence="8">
    <location>
        <begin position="182"/>
        <end position="189"/>
    </location>
    <ligand>
        <name>NAD(+)</name>
        <dbReference type="ChEBI" id="CHEBI:57540"/>
    </ligand>
</feature>
<comment type="cofactor">
    <cofactor evidence="8">
        <name>FAD</name>
        <dbReference type="ChEBI" id="CHEBI:57692"/>
    </cofactor>
    <text evidence="8">Binds 1 FAD per subunit.</text>
</comment>
<dbReference type="GO" id="GO:0034599">
    <property type="term" value="P:cellular response to oxidative stress"/>
    <property type="evidence" value="ECO:0007669"/>
    <property type="project" value="TreeGrafter"/>
</dbReference>
<accession>A6EW50</accession>
<dbReference type="Pfam" id="PF07992">
    <property type="entry name" value="Pyr_redox_2"/>
    <property type="match status" value="1"/>
</dbReference>
<keyword evidence="6 10" id="KW-0676">Redox-active center</keyword>
<dbReference type="Proteomes" id="UP000005856">
    <property type="component" value="Unassembled WGS sequence"/>
</dbReference>
<evidence type="ECO:0000259" key="12">
    <source>
        <dbReference type="Pfam" id="PF07992"/>
    </source>
</evidence>
<dbReference type="SUPFAM" id="SSF51905">
    <property type="entry name" value="FAD/NAD(P)-binding domain"/>
    <property type="match status" value="1"/>
</dbReference>
<evidence type="ECO:0000256" key="8">
    <source>
        <dbReference type="PIRSR" id="PIRSR000350-3"/>
    </source>
</evidence>
<dbReference type="eggNOG" id="COG1249">
    <property type="taxonomic scope" value="Bacteria"/>
</dbReference>
<reference evidence="13 14" key="1">
    <citation type="submission" date="2007-06" db="EMBL/GenBank/DDBJ databases">
        <authorList>
            <person name="Green D."/>
            <person name="Ferriera S."/>
            <person name="Johnson J."/>
            <person name="Kravitz S."/>
            <person name="Beeson K."/>
            <person name="Sutton G."/>
            <person name="Rogers Y.-H."/>
            <person name="Friedman R."/>
            <person name="Frazier M."/>
            <person name="Venter J.C."/>
        </authorList>
    </citation>
    <scope>NUCLEOTIDE SEQUENCE [LARGE SCALE GENOMIC DNA]</scope>
    <source>
        <strain evidence="13 14">DG893</strain>
    </source>
</reference>
<organism evidence="13 14">
    <name type="scientific">Marinobacter algicola DG893</name>
    <dbReference type="NCBI Taxonomy" id="443152"/>
    <lineage>
        <taxon>Bacteria</taxon>
        <taxon>Pseudomonadati</taxon>
        <taxon>Pseudomonadota</taxon>
        <taxon>Gammaproteobacteria</taxon>
        <taxon>Pseudomonadales</taxon>
        <taxon>Marinobacteraceae</taxon>
        <taxon>Marinobacter</taxon>
    </lineage>
</organism>
<dbReference type="STRING" id="443152.MDG893_07565"/>
<keyword evidence="8" id="KW-0547">Nucleotide-binding</keyword>
<dbReference type="GO" id="GO:0006749">
    <property type="term" value="P:glutathione metabolic process"/>
    <property type="evidence" value="ECO:0007669"/>
    <property type="project" value="TreeGrafter"/>
</dbReference>
<dbReference type="EMBL" id="ABCP01000002">
    <property type="protein sequence ID" value="EDM49237.1"/>
    <property type="molecule type" value="Genomic_DNA"/>
</dbReference>
<dbReference type="GO" id="GO:0050660">
    <property type="term" value="F:flavin adenine dinucleotide binding"/>
    <property type="evidence" value="ECO:0007669"/>
    <property type="project" value="InterPro"/>
</dbReference>
<dbReference type="InterPro" id="IPR046952">
    <property type="entry name" value="GSHR/TRXR-like"/>
</dbReference>
<dbReference type="PANTHER" id="PTHR42737:SF2">
    <property type="entry name" value="GLUTATHIONE REDUCTASE"/>
    <property type="match status" value="1"/>
</dbReference>
<keyword evidence="8" id="KW-0520">NAD</keyword>
<evidence type="ECO:0000256" key="2">
    <source>
        <dbReference type="ARBA" id="ARBA00022630"/>
    </source>
</evidence>
<keyword evidence="4 10" id="KW-0560">Oxidoreductase</keyword>
<sequence length="458" mass="48738">MTGDVVSDNQDFDLIIVGAGSGGVRLARMSAAKGARVAVVESRYLGGTCVNVGCVPKKLFVYGSHAGEDIEDAAGYGWNVPGDQISFDWTRLVANKNAEIERLNGIYGRMLANAGVTVIEGTASLADAHTVVVGERSYTAKHITIATGSWPVVPDVPGKECVLTSNEMFYLPQLPRQAVVWGGGYIAVEFAGILAGLGVETTLLYRGDLFLRGFDDDVREFTATEMRKKGVDLRFGVNIESIESEDTHYNVDLTDGSRLHTGLVMAATGRRALVDGLGLEGLGVQLSASGHVVVDDHFQTVVPSITALGDVIGTPQLTPVALAQGMVLSRRLFGDGQGEMDYACIPTAVFCQPNIGTVGLTEAEAREAGHKLRIYRSEFKPMKHTLSGRDERSLMKLVVDADTDRVLGAHMVGPDAGEITQGIAVALKAGATKAQFDSTIGIHPTSAEEFVTMREPVA</sequence>
<gene>
    <name evidence="13" type="ORF">MDG893_07565</name>
</gene>
<dbReference type="InterPro" id="IPR001100">
    <property type="entry name" value="Pyr_nuc-diS_OxRdtase"/>
</dbReference>
<dbReference type="RefSeq" id="WP_007152251.1">
    <property type="nucleotide sequence ID" value="NZ_ABCP01000002.1"/>
</dbReference>
<dbReference type="Gene3D" id="3.50.50.60">
    <property type="entry name" value="FAD/NAD(P)-binding domain"/>
    <property type="match status" value="2"/>
</dbReference>
<evidence type="ECO:0000256" key="4">
    <source>
        <dbReference type="ARBA" id="ARBA00023002"/>
    </source>
</evidence>
<dbReference type="InterPro" id="IPR012999">
    <property type="entry name" value="Pyr_OxRdtase_I_AS"/>
</dbReference>
<dbReference type="AlphaFoldDB" id="A6EW50"/>
<comment type="similarity">
    <text evidence="1 10">Belongs to the class-I pyridine nucleotide-disulfide oxidoreductase family.</text>
</comment>
<feature type="binding site" evidence="8">
    <location>
        <position position="310"/>
    </location>
    <ligand>
        <name>FAD</name>
        <dbReference type="ChEBI" id="CHEBI:57692"/>
    </ligand>
</feature>
<evidence type="ECO:0000256" key="3">
    <source>
        <dbReference type="ARBA" id="ARBA00022827"/>
    </source>
</evidence>